<evidence type="ECO:0000313" key="3">
    <source>
        <dbReference type="Proteomes" id="UP001489004"/>
    </source>
</evidence>
<keyword evidence="3" id="KW-1185">Reference proteome</keyword>
<sequence>MSPPFRWVRPEVYPLIGAFGLGLSMAAYIMYHQLTHNTEVTLNRELRQQHEIDKVMDEKKFKAHNSAPWRRVSEGHRTSIFGNDVSRHDHEDQLAKH</sequence>
<dbReference type="EMBL" id="JALJOR010000005">
    <property type="protein sequence ID" value="KAK9816579.1"/>
    <property type="molecule type" value="Genomic_DNA"/>
</dbReference>
<keyword evidence="1" id="KW-1133">Transmembrane helix</keyword>
<dbReference type="Pfam" id="PF06522">
    <property type="entry name" value="B12D"/>
    <property type="match status" value="1"/>
</dbReference>
<comment type="caution">
    <text evidence="2">The sequence shown here is derived from an EMBL/GenBank/DDBJ whole genome shotgun (WGS) entry which is preliminary data.</text>
</comment>
<protein>
    <recommendedName>
        <fullName evidence="4">NADH dehydrogenase [ubiquinone] 1 alpha subcomplex subunit 13</fullName>
    </recommendedName>
</protein>
<proteinExistence type="predicted"/>
<evidence type="ECO:0000313" key="2">
    <source>
        <dbReference type="EMBL" id="KAK9816579.1"/>
    </source>
</evidence>
<keyword evidence="1" id="KW-0812">Transmembrane</keyword>
<accession>A0AAW1Q3K2</accession>
<evidence type="ECO:0000256" key="1">
    <source>
        <dbReference type="SAM" id="Phobius"/>
    </source>
</evidence>
<evidence type="ECO:0008006" key="4">
    <source>
        <dbReference type="Google" id="ProtNLM"/>
    </source>
</evidence>
<dbReference type="Proteomes" id="UP001489004">
    <property type="component" value="Unassembled WGS sequence"/>
</dbReference>
<name>A0AAW1Q3K2_9CHLO</name>
<dbReference type="InterPro" id="IPR010530">
    <property type="entry name" value="B12D"/>
</dbReference>
<dbReference type="AlphaFoldDB" id="A0AAW1Q3K2"/>
<feature type="transmembrane region" description="Helical" evidence="1">
    <location>
        <begin position="12"/>
        <end position="31"/>
    </location>
</feature>
<keyword evidence="1" id="KW-0472">Membrane</keyword>
<organism evidence="2 3">
    <name type="scientific">[Myrmecia] bisecta</name>
    <dbReference type="NCBI Taxonomy" id="41462"/>
    <lineage>
        <taxon>Eukaryota</taxon>
        <taxon>Viridiplantae</taxon>
        <taxon>Chlorophyta</taxon>
        <taxon>core chlorophytes</taxon>
        <taxon>Trebouxiophyceae</taxon>
        <taxon>Trebouxiales</taxon>
        <taxon>Trebouxiaceae</taxon>
        <taxon>Myrmecia</taxon>
    </lineage>
</organism>
<gene>
    <name evidence="2" type="ORF">WJX72_002218</name>
</gene>
<reference evidence="2 3" key="1">
    <citation type="journal article" date="2024" name="Nat. Commun.">
        <title>Phylogenomics reveals the evolutionary origins of lichenization in chlorophyte algae.</title>
        <authorList>
            <person name="Puginier C."/>
            <person name="Libourel C."/>
            <person name="Otte J."/>
            <person name="Skaloud P."/>
            <person name="Haon M."/>
            <person name="Grisel S."/>
            <person name="Petersen M."/>
            <person name="Berrin J.G."/>
            <person name="Delaux P.M."/>
            <person name="Dal Grande F."/>
            <person name="Keller J."/>
        </authorList>
    </citation>
    <scope>NUCLEOTIDE SEQUENCE [LARGE SCALE GENOMIC DNA]</scope>
    <source>
        <strain evidence="2 3">SAG 2043</strain>
    </source>
</reference>